<evidence type="ECO:0000256" key="2">
    <source>
        <dbReference type="ARBA" id="ARBA00006706"/>
    </source>
</evidence>
<protein>
    <recommendedName>
        <fullName evidence="11">Dimethylallyltranstransferase</fullName>
    </recommendedName>
</protein>
<evidence type="ECO:0000256" key="6">
    <source>
        <dbReference type="ARBA" id="ARBA00023229"/>
    </source>
</evidence>
<dbReference type="GO" id="GO:0046165">
    <property type="term" value="P:alcohol biosynthetic process"/>
    <property type="evidence" value="ECO:0007669"/>
    <property type="project" value="UniProtKB-ARBA"/>
</dbReference>
<dbReference type="GO" id="GO:0008299">
    <property type="term" value="P:isoprenoid biosynthetic process"/>
    <property type="evidence" value="ECO:0007669"/>
    <property type="project" value="UniProtKB-KW"/>
</dbReference>
<dbReference type="RefSeq" id="XP_033402840.1">
    <property type="nucleotide sequence ID" value="XM_033538574.1"/>
</dbReference>
<keyword evidence="5" id="KW-0460">Magnesium</keyword>
<evidence type="ECO:0000313" key="9">
    <source>
        <dbReference type="EMBL" id="KAF2147132.1"/>
    </source>
</evidence>
<dbReference type="GO" id="GO:0046872">
    <property type="term" value="F:metal ion binding"/>
    <property type="evidence" value="ECO:0007669"/>
    <property type="project" value="UniProtKB-KW"/>
</dbReference>
<dbReference type="PANTHER" id="PTHR12001:SF69">
    <property type="entry name" value="ALL TRANS-POLYPRENYL-DIPHOSPHATE SYNTHASE PDSS1"/>
    <property type="match status" value="1"/>
</dbReference>
<dbReference type="Gene3D" id="1.10.600.10">
    <property type="entry name" value="Farnesyl Diphosphate Synthase"/>
    <property type="match status" value="1"/>
</dbReference>
<dbReference type="InterPro" id="IPR000092">
    <property type="entry name" value="Polyprenyl_synt"/>
</dbReference>
<dbReference type="PROSITE" id="PS00444">
    <property type="entry name" value="POLYPRENYL_SYNTHASE_2"/>
    <property type="match status" value="1"/>
</dbReference>
<dbReference type="Pfam" id="PF00348">
    <property type="entry name" value="polyprenyl_synt"/>
    <property type="match status" value="1"/>
</dbReference>
<dbReference type="InterPro" id="IPR008949">
    <property type="entry name" value="Isoprenoid_synthase_dom_sf"/>
</dbReference>
<dbReference type="CDD" id="cd00685">
    <property type="entry name" value="Trans_IPPS_HT"/>
    <property type="match status" value="1"/>
</dbReference>
<dbReference type="AlphaFoldDB" id="A0A6A6BSP8"/>
<sequence length="432" mass="46784">MASRSFRVSMSRCLRTPSSLLHHPSRRRHQSSWAATVSAAQTLFNNAKPDPNAPIVDPLRTVAKEMKFLTGNIRQLLGSGHPALDTVAKYYTRSEGKYVRPMLVLLMSRATALTPKAAPSTPLPPINRPLSPEQILVDENPSAPEFTPLTSTSAIDGTYDTKGGDADVLPSQRRLAEIVELIHTASLLHDDVIDHSVARRGAASANIEFGNKMAVLAGDFLLGRASVALARLRHPEVTELMATVIANLIEGEFMQLKNTARDEANPVWTDEIVSYYIQKTYLKSASLISKSCRSAAVLGGSSPEVIEAAYAYGKNLGLAFQLVDDMLDYTVSEAELGKPAGADLELGLATAPLLFAWKDNAELGALVGRKFAEPGDVQRARALVASSTGLEQTRALAQQYVDNAIQAISFFPPSDAKDGLVEMCTKVMKRRK</sequence>
<dbReference type="GeneID" id="54296070"/>
<feature type="region of interest" description="Disordered" evidence="8">
    <location>
        <begin position="140"/>
        <end position="163"/>
    </location>
</feature>
<gene>
    <name evidence="9" type="ORF">K452DRAFT_261352</name>
</gene>
<evidence type="ECO:0000256" key="7">
    <source>
        <dbReference type="RuleBase" id="RU004466"/>
    </source>
</evidence>
<organism evidence="9 10">
    <name type="scientific">Aplosporella prunicola CBS 121167</name>
    <dbReference type="NCBI Taxonomy" id="1176127"/>
    <lineage>
        <taxon>Eukaryota</taxon>
        <taxon>Fungi</taxon>
        <taxon>Dikarya</taxon>
        <taxon>Ascomycota</taxon>
        <taxon>Pezizomycotina</taxon>
        <taxon>Dothideomycetes</taxon>
        <taxon>Dothideomycetes incertae sedis</taxon>
        <taxon>Botryosphaeriales</taxon>
        <taxon>Aplosporellaceae</taxon>
        <taxon>Aplosporella</taxon>
    </lineage>
</organism>
<proteinExistence type="inferred from homology"/>
<evidence type="ECO:0000256" key="8">
    <source>
        <dbReference type="SAM" id="MobiDB-lite"/>
    </source>
</evidence>
<evidence type="ECO:0000313" key="10">
    <source>
        <dbReference type="Proteomes" id="UP000799438"/>
    </source>
</evidence>
<dbReference type="GO" id="GO:1990234">
    <property type="term" value="C:transferase complex"/>
    <property type="evidence" value="ECO:0007669"/>
    <property type="project" value="TreeGrafter"/>
</dbReference>
<dbReference type="PROSITE" id="PS00723">
    <property type="entry name" value="POLYPRENYL_SYNTHASE_1"/>
    <property type="match status" value="1"/>
</dbReference>
<evidence type="ECO:0000256" key="1">
    <source>
        <dbReference type="ARBA" id="ARBA00001946"/>
    </source>
</evidence>
<keyword evidence="6" id="KW-0414">Isoprene biosynthesis</keyword>
<evidence type="ECO:0000256" key="5">
    <source>
        <dbReference type="ARBA" id="ARBA00022842"/>
    </source>
</evidence>
<keyword evidence="3 7" id="KW-0808">Transferase</keyword>
<keyword evidence="10" id="KW-1185">Reference proteome</keyword>
<dbReference type="PANTHER" id="PTHR12001">
    <property type="entry name" value="GERANYLGERANYL PYROPHOSPHATE SYNTHASE"/>
    <property type="match status" value="1"/>
</dbReference>
<dbReference type="SUPFAM" id="SSF48576">
    <property type="entry name" value="Terpenoid synthases"/>
    <property type="match status" value="1"/>
</dbReference>
<dbReference type="GO" id="GO:0043386">
    <property type="term" value="P:mycotoxin biosynthetic process"/>
    <property type="evidence" value="ECO:0007669"/>
    <property type="project" value="UniProtKB-ARBA"/>
</dbReference>
<dbReference type="Proteomes" id="UP000799438">
    <property type="component" value="Unassembled WGS sequence"/>
</dbReference>
<comment type="cofactor">
    <cofactor evidence="1">
        <name>Mg(2+)</name>
        <dbReference type="ChEBI" id="CHEBI:18420"/>
    </cofactor>
</comment>
<evidence type="ECO:0000256" key="3">
    <source>
        <dbReference type="ARBA" id="ARBA00022679"/>
    </source>
</evidence>
<keyword evidence="4" id="KW-0479">Metal-binding</keyword>
<reference evidence="9" key="1">
    <citation type="journal article" date="2020" name="Stud. Mycol.">
        <title>101 Dothideomycetes genomes: a test case for predicting lifestyles and emergence of pathogens.</title>
        <authorList>
            <person name="Haridas S."/>
            <person name="Albert R."/>
            <person name="Binder M."/>
            <person name="Bloem J."/>
            <person name="Labutti K."/>
            <person name="Salamov A."/>
            <person name="Andreopoulos B."/>
            <person name="Baker S."/>
            <person name="Barry K."/>
            <person name="Bills G."/>
            <person name="Bluhm B."/>
            <person name="Cannon C."/>
            <person name="Castanera R."/>
            <person name="Culley D."/>
            <person name="Daum C."/>
            <person name="Ezra D."/>
            <person name="Gonzalez J."/>
            <person name="Henrissat B."/>
            <person name="Kuo A."/>
            <person name="Liang C."/>
            <person name="Lipzen A."/>
            <person name="Lutzoni F."/>
            <person name="Magnuson J."/>
            <person name="Mondo S."/>
            <person name="Nolan M."/>
            <person name="Ohm R."/>
            <person name="Pangilinan J."/>
            <person name="Park H.-J."/>
            <person name="Ramirez L."/>
            <person name="Alfaro M."/>
            <person name="Sun H."/>
            <person name="Tritt A."/>
            <person name="Yoshinaga Y."/>
            <person name="Zwiers L.-H."/>
            <person name="Turgeon B."/>
            <person name="Goodwin S."/>
            <person name="Spatafora J."/>
            <person name="Crous P."/>
            <person name="Grigoriev I."/>
        </authorList>
    </citation>
    <scope>NUCLEOTIDE SEQUENCE</scope>
    <source>
        <strain evidence="9">CBS 121167</strain>
    </source>
</reference>
<dbReference type="OrthoDB" id="9927103at2759"/>
<evidence type="ECO:0000256" key="4">
    <source>
        <dbReference type="ARBA" id="ARBA00022723"/>
    </source>
</evidence>
<dbReference type="EMBL" id="ML995474">
    <property type="protein sequence ID" value="KAF2147132.1"/>
    <property type="molecule type" value="Genomic_DNA"/>
</dbReference>
<dbReference type="GO" id="GO:0004659">
    <property type="term" value="F:prenyltransferase activity"/>
    <property type="evidence" value="ECO:0007669"/>
    <property type="project" value="InterPro"/>
</dbReference>
<accession>A0A6A6BSP8</accession>
<dbReference type="SFLD" id="SFLDS00005">
    <property type="entry name" value="Isoprenoid_Synthase_Type_I"/>
    <property type="match status" value="1"/>
</dbReference>
<comment type="similarity">
    <text evidence="2 7">Belongs to the FPP/GGPP synthase family.</text>
</comment>
<dbReference type="InterPro" id="IPR033749">
    <property type="entry name" value="Polyprenyl_synt_CS"/>
</dbReference>
<name>A0A6A6BSP8_9PEZI</name>
<dbReference type="GO" id="GO:0006744">
    <property type="term" value="P:ubiquinone biosynthetic process"/>
    <property type="evidence" value="ECO:0007669"/>
    <property type="project" value="TreeGrafter"/>
</dbReference>
<evidence type="ECO:0008006" key="11">
    <source>
        <dbReference type="Google" id="ProtNLM"/>
    </source>
</evidence>